<dbReference type="InterPro" id="IPR013783">
    <property type="entry name" value="Ig-like_fold"/>
</dbReference>
<dbReference type="SUPFAM" id="SSF48726">
    <property type="entry name" value="Immunoglobulin"/>
    <property type="match status" value="2"/>
</dbReference>
<evidence type="ECO:0000256" key="2">
    <source>
        <dbReference type="ARBA" id="ARBA00023180"/>
    </source>
</evidence>
<dbReference type="InterPro" id="IPR007110">
    <property type="entry name" value="Ig-like_dom"/>
</dbReference>
<keyword evidence="1" id="KW-1015">Disulfide bond</keyword>
<proteinExistence type="predicted"/>
<dbReference type="SMART" id="SM00409">
    <property type="entry name" value="IG"/>
    <property type="match status" value="1"/>
</dbReference>
<reference evidence="5 6" key="1">
    <citation type="submission" date="2024-05" db="EMBL/GenBank/DDBJ databases">
        <title>A high-quality chromosomal-level genome assembly of Topmouth culter (Culter alburnus).</title>
        <authorList>
            <person name="Zhao H."/>
        </authorList>
    </citation>
    <scope>NUCLEOTIDE SEQUENCE [LARGE SCALE GENOMIC DNA]</scope>
    <source>
        <strain evidence="5">CATC2023</strain>
        <tissue evidence="5">Muscle</tissue>
    </source>
</reference>
<evidence type="ECO:0000313" key="6">
    <source>
        <dbReference type="Proteomes" id="UP001479290"/>
    </source>
</evidence>
<evidence type="ECO:0000256" key="1">
    <source>
        <dbReference type="ARBA" id="ARBA00023157"/>
    </source>
</evidence>
<dbReference type="Pfam" id="PF07654">
    <property type="entry name" value="C1-set"/>
    <property type="match status" value="1"/>
</dbReference>
<dbReference type="InterPro" id="IPR036179">
    <property type="entry name" value="Ig-like_dom_sf"/>
</dbReference>
<dbReference type="Pfam" id="PF07686">
    <property type="entry name" value="V-set"/>
    <property type="match status" value="1"/>
</dbReference>
<dbReference type="SMART" id="SM00407">
    <property type="entry name" value="IGc1"/>
    <property type="match status" value="1"/>
</dbReference>
<name>A0AAW1Z9Z1_CULAL</name>
<keyword evidence="3" id="KW-1133">Transmembrane helix</keyword>
<comment type="caution">
    <text evidence="5">The sequence shown here is derived from an EMBL/GenBank/DDBJ whole genome shotgun (WGS) entry which is preliminary data.</text>
</comment>
<gene>
    <name evidence="5" type="ORF">ABG768_011458</name>
</gene>
<dbReference type="Proteomes" id="UP001479290">
    <property type="component" value="Unassembled WGS sequence"/>
</dbReference>
<keyword evidence="6" id="KW-1185">Reference proteome</keyword>
<dbReference type="InterPro" id="IPR003599">
    <property type="entry name" value="Ig_sub"/>
</dbReference>
<dbReference type="Gene3D" id="2.60.40.10">
    <property type="entry name" value="Immunoglobulins"/>
    <property type="match status" value="2"/>
</dbReference>
<accession>A0AAW1Z9Z1</accession>
<protein>
    <recommendedName>
        <fullName evidence="4">Ig-like domain-containing protein</fullName>
    </recommendedName>
</protein>
<evidence type="ECO:0000259" key="4">
    <source>
        <dbReference type="PROSITE" id="PS50835"/>
    </source>
</evidence>
<feature type="transmembrane region" description="Helical" evidence="3">
    <location>
        <begin position="217"/>
        <end position="236"/>
    </location>
</feature>
<dbReference type="InterPro" id="IPR051755">
    <property type="entry name" value="Ig-like_CS_Receptor"/>
</dbReference>
<sequence>MVGTVYQFPPSVKVKSGDTVTMHCQLNEVQSFCHTVAWVRVHPVSLIIDILQDSNIPHQTKDQVERSVCQASIYNASVQDSGTYYCIATDREHMYLGNGTAVTVQADSTVMPSIDVMAFASSNYLNLTLQCTVKGFAPSQVHVYWLIGSRNKKGQTFFVWEEGKENSVKTQNYVAVSAEEWKTEGQYTCVVRFGGWMFNKTLHHYDIQDTCYPLVSVARIFALVTALLFFTTLLIAERF</sequence>
<dbReference type="AlphaFoldDB" id="A0AAW1Z9Z1"/>
<feature type="domain" description="Ig-like" evidence="4">
    <location>
        <begin position="3"/>
        <end position="103"/>
    </location>
</feature>
<dbReference type="CDD" id="cd00099">
    <property type="entry name" value="IgV"/>
    <property type="match status" value="1"/>
</dbReference>
<dbReference type="InterPro" id="IPR013106">
    <property type="entry name" value="Ig_V-set"/>
</dbReference>
<dbReference type="EMBL" id="JAWDJR010000019">
    <property type="protein sequence ID" value="KAK9957194.1"/>
    <property type="molecule type" value="Genomic_DNA"/>
</dbReference>
<evidence type="ECO:0000256" key="3">
    <source>
        <dbReference type="SAM" id="Phobius"/>
    </source>
</evidence>
<dbReference type="PROSITE" id="PS50835">
    <property type="entry name" value="IG_LIKE"/>
    <property type="match status" value="2"/>
</dbReference>
<keyword evidence="2" id="KW-0325">Glycoprotein</keyword>
<dbReference type="InterPro" id="IPR003597">
    <property type="entry name" value="Ig_C1-set"/>
</dbReference>
<feature type="domain" description="Ig-like" evidence="4">
    <location>
        <begin position="112"/>
        <end position="191"/>
    </location>
</feature>
<evidence type="ECO:0000313" key="5">
    <source>
        <dbReference type="EMBL" id="KAK9957194.1"/>
    </source>
</evidence>
<keyword evidence="3" id="KW-0472">Membrane</keyword>
<dbReference type="PANTHER" id="PTHR19971">
    <property type="entry name" value="SIGNAL-REGULATORY PROTEIN BETA"/>
    <property type="match status" value="1"/>
</dbReference>
<organism evidence="5 6">
    <name type="scientific">Culter alburnus</name>
    <name type="common">Topmouth culter</name>
    <dbReference type="NCBI Taxonomy" id="194366"/>
    <lineage>
        <taxon>Eukaryota</taxon>
        <taxon>Metazoa</taxon>
        <taxon>Chordata</taxon>
        <taxon>Craniata</taxon>
        <taxon>Vertebrata</taxon>
        <taxon>Euteleostomi</taxon>
        <taxon>Actinopterygii</taxon>
        <taxon>Neopterygii</taxon>
        <taxon>Teleostei</taxon>
        <taxon>Ostariophysi</taxon>
        <taxon>Cypriniformes</taxon>
        <taxon>Xenocyprididae</taxon>
        <taxon>Xenocypridinae</taxon>
        <taxon>Culter</taxon>
    </lineage>
</organism>
<keyword evidence="3" id="KW-0812">Transmembrane</keyword>